<reference evidence="2" key="1">
    <citation type="submission" date="2018-05" db="EMBL/GenBank/DDBJ databases">
        <authorList>
            <person name="Lanie J.A."/>
            <person name="Ng W.-L."/>
            <person name="Kazmierczak K.M."/>
            <person name="Andrzejewski T.M."/>
            <person name="Davidsen T.M."/>
            <person name="Wayne K.J."/>
            <person name="Tettelin H."/>
            <person name="Glass J.I."/>
            <person name="Rusch D."/>
            <person name="Podicherti R."/>
            <person name="Tsui H.-C.T."/>
            <person name="Winkler M.E."/>
        </authorList>
    </citation>
    <scope>NUCLEOTIDE SEQUENCE</scope>
</reference>
<dbReference type="Pfam" id="PF02515">
    <property type="entry name" value="CoA_transf_3"/>
    <property type="match status" value="1"/>
</dbReference>
<dbReference type="PANTHER" id="PTHR48207:SF3">
    <property type="entry name" value="SUCCINATE--HYDROXYMETHYLGLUTARATE COA-TRANSFERASE"/>
    <property type="match status" value="1"/>
</dbReference>
<feature type="non-terminal residue" evidence="2">
    <location>
        <position position="1"/>
    </location>
</feature>
<dbReference type="InterPro" id="IPR003673">
    <property type="entry name" value="CoA-Trfase_fam_III"/>
</dbReference>
<dbReference type="GO" id="GO:0008410">
    <property type="term" value="F:CoA-transferase activity"/>
    <property type="evidence" value="ECO:0007669"/>
    <property type="project" value="TreeGrafter"/>
</dbReference>
<feature type="non-terminal residue" evidence="2">
    <location>
        <position position="56"/>
    </location>
</feature>
<keyword evidence="1" id="KW-0808">Transferase</keyword>
<evidence type="ECO:0000313" key="2">
    <source>
        <dbReference type="EMBL" id="SVB27274.1"/>
    </source>
</evidence>
<dbReference type="InterPro" id="IPR050483">
    <property type="entry name" value="CoA-transferase_III_domain"/>
</dbReference>
<sequence>VAALDGMRILDLSQYEAGPSCTQALAWLGADVVKIERPGVGDPGRTIGLPDYFMMW</sequence>
<dbReference type="SUPFAM" id="SSF89796">
    <property type="entry name" value="CoA-transferase family III (CaiB/BaiF)"/>
    <property type="match status" value="1"/>
</dbReference>
<gene>
    <name evidence="2" type="ORF">METZ01_LOCUS180128</name>
</gene>
<dbReference type="InterPro" id="IPR023606">
    <property type="entry name" value="CoA-Trfase_III_dom_1_sf"/>
</dbReference>
<protein>
    <recommendedName>
        <fullName evidence="3">Formyl-CoA transferase</fullName>
    </recommendedName>
</protein>
<evidence type="ECO:0008006" key="3">
    <source>
        <dbReference type="Google" id="ProtNLM"/>
    </source>
</evidence>
<dbReference type="Gene3D" id="3.40.50.10540">
    <property type="entry name" value="Crotonobetainyl-coa:carnitine coa-transferase, domain 1"/>
    <property type="match status" value="1"/>
</dbReference>
<accession>A0A382CN67</accession>
<organism evidence="2">
    <name type="scientific">marine metagenome</name>
    <dbReference type="NCBI Taxonomy" id="408172"/>
    <lineage>
        <taxon>unclassified sequences</taxon>
        <taxon>metagenomes</taxon>
        <taxon>ecological metagenomes</taxon>
    </lineage>
</organism>
<dbReference type="PANTHER" id="PTHR48207">
    <property type="entry name" value="SUCCINATE--HYDROXYMETHYLGLUTARATE COA-TRANSFERASE"/>
    <property type="match status" value="1"/>
</dbReference>
<dbReference type="AlphaFoldDB" id="A0A382CN67"/>
<name>A0A382CN67_9ZZZZ</name>
<dbReference type="EMBL" id="UINC01035215">
    <property type="protein sequence ID" value="SVB27274.1"/>
    <property type="molecule type" value="Genomic_DNA"/>
</dbReference>
<evidence type="ECO:0000256" key="1">
    <source>
        <dbReference type="ARBA" id="ARBA00022679"/>
    </source>
</evidence>
<proteinExistence type="predicted"/>